<dbReference type="AlphaFoldDB" id="A0A7J8PJE6"/>
<reference evidence="1 2" key="1">
    <citation type="journal article" date="2019" name="Genome Biol. Evol.">
        <title>Insights into the evolution of the New World diploid cottons (Gossypium, subgenus Houzingenia) based on genome sequencing.</title>
        <authorList>
            <person name="Grover C.E."/>
            <person name="Arick M.A. 2nd"/>
            <person name="Thrash A."/>
            <person name="Conover J.L."/>
            <person name="Sanders W.S."/>
            <person name="Peterson D.G."/>
            <person name="Frelichowski J.E."/>
            <person name="Scheffler J.A."/>
            <person name="Scheffler B.E."/>
            <person name="Wendel J.F."/>
        </authorList>
    </citation>
    <scope>NUCLEOTIDE SEQUENCE [LARGE SCALE GENOMIC DNA]</scope>
    <source>
        <strain evidence="1">8</strain>
        <tissue evidence="1">Leaf</tissue>
    </source>
</reference>
<protein>
    <submittedName>
        <fullName evidence="1">Uncharacterized protein</fullName>
    </submittedName>
</protein>
<evidence type="ECO:0000313" key="2">
    <source>
        <dbReference type="Proteomes" id="UP000593578"/>
    </source>
</evidence>
<evidence type="ECO:0000313" key="1">
    <source>
        <dbReference type="EMBL" id="MBA0589130.1"/>
    </source>
</evidence>
<proteinExistence type="predicted"/>
<dbReference type="Proteomes" id="UP000593578">
    <property type="component" value="Unassembled WGS sequence"/>
</dbReference>
<comment type="caution">
    <text evidence="1">The sequence shown here is derived from an EMBL/GenBank/DDBJ whole genome shotgun (WGS) entry which is preliminary data.</text>
</comment>
<sequence length="56" mass="6401">MMLARLLKFRPPRLGSMVMPSVTLLELTSSLPRSWKILFPLPTTVMFHMLIVLTTS</sequence>
<name>A0A7J8PJE6_GOSRA</name>
<gene>
    <name evidence="1" type="ORF">Gorai_017895</name>
</gene>
<accession>A0A7J8PJE6</accession>
<organism evidence="1 2">
    <name type="scientific">Gossypium raimondii</name>
    <name type="common">Peruvian cotton</name>
    <name type="synonym">Gossypium klotzschianum subsp. raimondii</name>
    <dbReference type="NCBI Taxonomy" id="29730"/>
    <lineage>
        <taxon>Eukaryota</taxon>
        <taxon>Viridiplantae</taxon>
        <taxon>Streptophyta</taxon>
        <taxon>Embryophyta</taxon>
        <taxon>Tracheophyta</taxon>
        <taxon>Spermatophyta</taxon>
        <taxon>Magnoliopsida</taxon>
        <taxon>eudicotyledons</taxon>
        <taxon>Gunneridae</taxon>
        <taxon>Pentapetalae</taxon>
        <taxon>rosids</taxon>
        <taxon>malvids</taxon>
        <taxon>Malvales</taxon>
        <taxon>Malvaceae</taxon>
        <taxon>Malvoideae</taxon>
        <taxon>Gossypium</taxon>
    </lineage>
</organism>
<dbReference type="EMBL" id="JABEZZ010000007">
    <property type="protein sequence ID" value="MBA0589130.1"/>
    <property type="molecule type" value="Genomic_DNA"/>
</dbReference>